<reference evidence="4 5" key="1">
    <citation type="journal article" date="2019" name="Fungal Biol. Biotechnol.">
        <title>Draft genome sequence of fastidious pathogen Ceratobasidium theobromae, which causes vascular-streak dieback in Theobroma cacao.</title>
        <authorList>
            <person name="Ali S.S."/>
            <person name="Asman A."/>
            <person name="Shao J."/>
            <person name="Firmansyah A.P."/>
            <person name="Susilo A.W."/>
            <person name="Rosmana A."/>
            <person name="McMahon P."/>
            <person name="Junaid M."/>
            <person name="Guest D."/>
            <person name="Kheng T.Y."/>
            <person name="Meinhardt L.W."/>
            <person name="Bailey B.A."/>
        </authorList>
    </citation>
    <scope>NUCLEOTIDE SEQUENCE [LARGE SCALE GENOMIC DNA]</scope>
    <source>
        <strain evidence="4 5">CT2</strain>
    </source>
</reference>
<feature type="compositionally biased region" description="Polar residues" evidence="2">
    <location>
        <begin position="141"/>
        <end position="154"/>
    </location>
</feature>
<feature type="compositionally biased region" description="Basic residues" evidence="2">
    <location>
        <begin position="1"/>
        <end position="18"/>
    </location>
</feature>
<organism evidence="4 5">
    <name type="scientific">Ceratobasidium theobromae</name>
    <dbReference type="NCBI Taxonomy" id="1582974"/>
    <lineage>
        <taxon>Eukaryota</taxon>
        <taxon>Fungi</taxon>
        <taxon>Dikarya</taxon>
        <taxon>Basidiomycota</taxon>
        <taxon>Agaricomycotina</taxon>
        <taxon>Agaricomycetes</taxon>
        <taxon>Cantharellales</taxon>
        <taxon>Ceratobasidiaceae</taxon>
        <taxon>Ceratobasidium</taxon>
    </lineage>
</organism>
<feature type="compositionally biased region" description="Polar residues" evidence="2">
    <location>
        <begin position="111"/>
        <end position="121"/>
    </location>
</feature>
<feature type="compositionally biased region" description="Low complexity" evidence="2">
    <location>
        <begin position="26"/>
        <end position="37"/>
    </location>
</feature>
<gene>
    <name evidence="4" type="ORF">CTheo_7639</name>
</gene>
<feature type="region of interest" description="Disordered" evidence="2">
    <location>
        <begin position="1"/>
        <end position="154"/>
    </location>
</feature>
<dbReference type="EMBL" id="SSOP01000346">
    <property type="protein sequence ID" value="KAB5588926.1"/>
    <property type="molecule type" value="Genomic_DNA"/>
</dbReference>
<dbReference type="Proteomes" id="UP000383932">
    <property type="component" value="Unassembled WGS sequence"/>
</dbReference>
<dbReference type="SUPFAM" id="SSF52540">
    <property type="entry name" value="P-loop containing nucleoside triphosphate hydrolases"/>
    <property type="match status" value="1"/>
</dbReference>
<evidence type="ECO:0000313" key="4">
    <source>
        <dbReference type="EMBL" id="KAB5588926.1"/>
    </source>
</evidence>
<sequence length="811" mass="89178">MAVRKLGKKFKRFFKSKSRNGSPQGSTSSLPRLSTSTNNPVTTQSSAGGTLSPPGQIIRPASAPPEAAPTIPQLASLPEPGPGPITTSSLPSPVPEPTSTPADPTPIVADNSPQQSASLTNPLDPGSDPYAPVSSCPPPSQSTSNRKPPESRSTIADGAWKSLTAFAGVVSKGASLFSPLKEVIDVFARFVEATDATIAGQPGYDTVKAELEALFTDLIKLFPENSPPTMTNSMKSLCGAIRNELELISMRQGGSIRRQDEAQDLIDVLNCYKRIQGHLERLKMNVNLSMWKTLDDHVTETKLSKIPRAPSAGYNSTQASTVGRRECTPETREQVLSDLKAWRKNKEAEKIFYLNGMAGTGKTTISNTLCASLDGEHGLGASFFCTRQLPECRKVDIIFPSIAYQLARFSHPFRAALSQALEEDPDAHTRTLRTQFERMILEPLRKVEASLPANVVVVIDALDECEDAGGVGQILQVLLEHASNQPIKYFVSSRPETEIRRWIGGMESQLILHELGKEIVKEDIEKYLRAELKSMSLSEHQLSTLVERAGVLFIYAATAVRYLNPNDPSVLSEERLDDILGVQSEATSYQYKEVDALYGAILSSTFDKPSLMPREANRMRLILDTVVCAQEPLTVNALAGILNLKDAKLVRAALEPLWSVLHISRSGLVSTLHASFPDYMLEASRSVTHGCKAQIHHQKLAGLCFDRIKRNERQFNVCELESSYIFDDKVPDLAERVKKAIPLDLSYACQYWATHLELGGAWSEGAKPLLEFLSERVLLWLEVLNLTKRIGDAGLSMDKARRWCTQDVRQS</sequence>
<feature type="domain" description="NACHT" evidence="3">
    <location>
        <begin position="350"/>
        <end position="495"/>
    </location>
</feature>
<proteinExistence type="predicted"/>
<comment type="caution">
    <text evidence="4">The sequence shown here is derived from an EMBL/GenBank/DDBJ whole genome shotgun (WGS) entry which is preliminary data.</text>
</comment>
<dbReference type="InterPro" id="IPR007111">
    <property type="entry name" value="NACHT_NTPase"/>
</dbReference>
<feature type="region of interest" description="Disordered" evidence="2">
    <location>
        <begin position="307"/>
        <end position="328"/>
    </location>
</feature>
<dbReference type="AlphaFoldDB" id="A0A5N5QBX8"/>
<protein>
    <recommendedName>
        <fullName evidence="3">NACHT domain-containing protein</fullName>
    </recommendedName>
</protein>
<dbReference type="PANTHER" id="PTHR10039">
    <property type="entry name" value="AMELOGENIN"/>
    <property type="match status" value="1"/>
</dbReference>
<dbReference type="OrthoDB" id="3027122at2759"/>
<evidence type="ECO:0000256" key="2">
    <source>
        <dbReference type="SAM" id="MobiDB-lite"/>
    </source>
</evidence>
<feature type="compositionally biased region" description="Polar residues" evidence="2">
    <location>
        <begin position="38"/>
        <end position="49"/>
    </location>
</feature>
<name>A0A5N5QBX8_9AGAM</name>
<dbReference type="Gene3D" id="3.40.50.300">
    <property type="entry name" value="P-loop containing nucleotide triphosphate hydrolases"/>
    <property type="match status" value="1"/>
</dbReference>
<dbReference type="Pfam" id="PF24883">
    <property type="entry name" value="NPHP3_N"/>
    <property type="match status" value="1"/>
</dbReference>
<evidence type="ECO:0000259" key="3">
    <source>
        <dbReference type="PROSITE" id="PS50837"/>
    </source>
</evidence>
<dbReference type="InterPro" id="IPR056884">
    <property type="entry name" value="NPHP3-like_N"/>
</dbReference>
<evidence type="ECO:0000313" key="5">
    <source>
        <dbReference type="Proteomes" id="UP000383932"/>
    </source>
</evidence>
<accession>A0A5N5QBX8</accession>
<keyword evidence="1" id="KW-0677">Repeat</keyword>
<dbReference type="PANTHER" id="PTHR10039:SF17">
    <property type="entry name" value="FUNGAL STAND N-TERMINAL GOODBYE DOMAIN-CONTAINING PROTEIN-RELATED"/>
    <property type="match status" value="1"/>
</dbReference>
<keyword evidence="5" id="KW-1185">Reference proteome</keyword>
<dbReference type="PROSITE" id="PS50837">
    <property type="entry name" value="NACHT"/>
    <property type="match status" value="1"/>
</dbReference>
<dbReference type="InterPro" id="IPR027417">
    <property type="entry name" value="P-loop_NTPase"/>
</dbReference>
<evidence type="ECO:0000256" key="1">
    <source>
        <dbReference type="ARBA" id="ARBA00022737"/>
    </source>
</evidence>